<keyword evidence="1" id="KW-1133">Transmembrane helix</keyword>
<dbReference type="Proteomes" id="UP001148299">
    <property type="component" value="Unassembled WGS sequence"/>
</dbReference>
<sequence length="245" mass="27608">MRALPTVYQDAVPETKYPHPSSTPISFYLQAFMQLRASSILRKGTENSQHGKAEEEARIAEVQDHDTDYVRMLKEGDQINWKYGVFANVANWVLLAGYLVIPGTFTSLKKSTQVEETLQKNNTGRAVLHTIQNPPLLFFACFFFLGGAMALFLLSRKLQSNYPWLINKIFMPASLNAAAGLLTTLINVYTSQGNWSILAIMTAIVTGVTFLVFAFLLCLYKFFKLKQVMQDDERGIQQHSISRPA</sequence>
<proteinExistence type="predicted"/>
<keyword evidence="1" id="KW-0472">Membrane</keyword>
<feature type="transmembrane region" description="Helical" evidence="1">
    <location>
        <begin position="136"/>
        <end position="154"/>
    </location>
</feature>
<protein>
    <submittedName>
        <fullName evidence="2">Uncharacterized protein</fullName>
    </submittedName>
</protein>
<accession>A0A9W9V292</accession>
<evidence type="ECO:0000313" key="2">
    <source>
        <dbReference type="EMBL" id="KAJ5366162.1"/>
    </source>
</evidence>
<evidence type="ECO:0000313" key="3">
    <source>
        <dbReference type="Proteomes" id="UP001148299"/>
    </source>
</evidence>
<dbReference type="AlphaFoldDB" id="A0A9W9V292"/>
<keyword evidence="3" id="KW-1185">Reference proteome</keyword>
<name>A0A9W9V292_PENBR</name>
<reference evidence="2" key="1">
    <citation type="submission" date="2022-12" db="EMBL/GenBank/DDBJ databases">
        <authorList>
            <person name="Petersen C."/>
        </authorList>
    </citation>
    <scope>NUCLEOTIDE SEQUENCE</scope>
    <source>
        <strain evidence="2">IBT 35675</strain>
    </source>
</reference>
<dbReference type="EMBL" id="JAPZBR010000001">
    <property type="protein sequence ID" value="KAJ5366162.1"/>
    <property type="molecule type" value="Genomic_DNA"/>
</dbReference>
<feature type="transmembrane region" description="Helical" evidence="1">
    <location>
        <begin position="195"/>
        <end position="220"/>
    </location>
</feature>
<evidence type="ECO:0000256" key="1">
    <source>
        <dbReference type="SAM" id="Phobius"/>
    </source>
</evidence>
<feature type="transmembrane region" description="Helical" evidence="1">
    <location>
        <begin position="166"/>
        <end position="189"/>
    </location>
</feature>
<gene>
    <name evidence="2" type="ORF">N7541_000103</name>
</gene>
<comment type="caution">
    <text evidence="2">The sequence shown here is derived from an EMBL/GenBank/DDBJ whole genome shotgun (WGS) entry which is preliminary data.</text>
</comment>
<organism evidence="2 3">
    <name type="scientific">Penicillium brevicompactum</name>
    <dbReference type="NCBI Taxonomy" id="5074"/>
    <lineage>
        <taxon>Eukaryota</taxon>
        <taxon>Fungi</taxon>
        <taxon>Dikarya</taxon>
        <taxon>Ascomycota</taxon>
        <taxon>Pezizomycotina</taxon>
        <taxon>Eurotiomycetes</taxon>
        <taxon>Eurotiomycetidae</taxon>
        <taxon>Eurotiales</taxon>
        <taxon>Aspergillaceae</taxon>
        <taxon>Penicillium</taxon>
    </lineage>
</organism>
<keyword evidence="1" id="KW-0812">Transmembrane</keyword>
<reference evidence="2" key="2">
    <citation type="journal article" date="2023" name="IMA Fungus">
        <title>Comparative genomic study of the Penicillium genus elucidates a diverse pangenome and 15 lateral gene transfer events.</title>
        <authorList>
            <person name="Petersen C."/>
            <person name="Sorensen T."/>
            <person name="Nielsen M.R."/>
            <person name="Sondergaard T.E."/>
            <person name="Sorensen J.L."/>
            <person name="Fitzpatrick D.A."/>
            <person name="Frisvad J.C."/>
            <person name="Nielsen K.L."/>
        </authorList>
    </citation>
    <scope>NUCLEOTIDE SEQUENCE</scope>
    <source>
        <strain evidence="2">IBT 35675</strain>
    </source>
</reference>
<feature type="transmembrane region" description="Helical" evidence="1">
    <location>
        <begin position="81"/>
        <end position="101"/>
    </location>
</feature>